<keyword evidence="8 12" id="KW-1133">Transmembrane helix</keyword>
<comment type="subunit">
    <text evidence="12">Component of the ubiquinol-cytochrome c oxidoreductase (cytochrome b-c1 complex, complex III, CIII), a multisubunit enzyme composed of 3 respiratory subunits cytochrome b, cytochrome c1 and Rieske protein, 2 core protein subunits, and additional low-molecular weight protein subunits.</text>
</comment>
<dbReference type="Proteomes" id="UP000245699">
    <property type="component" value="Unassembled WGS sequence"/>
</dbReference>
<gene>
    <name evidence="13" type="ORF">BB559_002198</name>
</gene>
<proteinExistence type="inferred from homology"/>
<dbReference type="SUPFAM" id="SSF81514">
    <property type="entry name" value="Subunit X (non-heme 7 kDa protein) of cytochrome bc1 complex (Ubiquinol-cytochrome c reductase)"/>
    <property type="match status" value="1"/>
</dbReference>
<protein>
    <recommendedName>
        <fullName evidence="11 12">Complex III subunit 9</fullName>
    </recommendedName>
</protein>
<evidence type="ECO:0000256" key="8">
    <source>
        <dbReference type="ARBA" id="ARBA00022989"/>
    </source>
</evidence>
<evidence type="ECO:0000256" key="5">
    <source>
        <dbReference type="ARBA" id="ARBA00022692"/>
    </source>
</evidence>
<keyword evidence="3 12" id="KW-0813">Transport</keyword>
<evidence type="ECO:0000256" key="7">
    <source>
        <dbReference type="ARBA" id="ARBA00022982"/>
    </source>
</evidence>
<evidence type="ECO:0000256" key="3">
    <source>
        <dbReference type="ARBA" id="ARBA00022448"/>
    </source>
</evidence>
<dbReference type="FunFam" id="1.20.5.260:FF:000001">
    <property type="entry name" value="Cytochrome b-c1 complex subunit 9"/>
    <property type="match status" value="1"/>
</dbReference>
<reference evidence="13 14" key="1">
    <citation type="journal article" date="2018" name="MBio">
        <title>Comparative Genomics Reveals the Core Gene Toolbox for the Fungus-Insect Symbiosis.</title>
        <authorList>
            <person name="Wang Y."/>
            <person name="Stata M."/>
            <person name="Wang W."/>
            <person name="Stajich J.E."/>
            <person name="White M.M."/>
            <person name="Moncalvo J.M."/>
        </authorList>
    </citation>
    <scope>NUCLEOTIDE SEQUENCE [LARGE SCALE GENOMIC DNA]</scope>
    <source>
        <strain evidence="13 14">AUS-77-4</strain>
    </source>
</reference>
<keyword evidence="14" id="KW-1185">Reference proteome</keyword>
<sequence>MARYGSSPIFRSLYTSFFKKESRYFTVIVLGGFAFSLTFNKTFDKYWDATHPTQWKDVKHRFIKDE</sequence>
<feature type="transmembrane region" description="Helical" evidence="12">
    <location>
        <begin position="21"/>
        <end position="39"/>
    </location>
</feature>
<name>A0A2T9YXA5_9FUNG</name>
<evidence type="ECO:0000256" key="10">
    <source>
        <dbReference type="ARBA" id="ARBA00023136"/>
    </source>
</evidence>
<comment type="subcellular location">
    <subcellularLocation>
        <location evidence="1 12">Mitochondrion inner membrane</location>
        <topology evidence="1 12">Single-pass membrane protein</topology>
    </subcellularLocation>
</comment>
<dbReference type="EMBL" id="MBFT01000127">
    <property type="protein sequence ID" value="PVU96926.1"/>
    <property type="molecule type" value="Genomic_DNA"/>
</dbReference>
<evidence type="ECO:0000256" key="6">
    <source>
        <dbReference type="ARBA" id="ARBA00022792"/>
    </source>
</evidence>
<keyword evidence="9 12" id="KW-0496">Mitochondrion</keyword>
<dbReference type="GO" id="GO:0006122">
    <property type="term" value="P:mitochondrial electron transport, ubiquinol to cytochrome c"/>
    <property type="evidence" value="ECO:0007669"/>
    <property type="project" value="UniProtKB-UniRule"/>
</dbReference>
<accession>A0A2T9YXA5</accession>
<comment type="function">
    <text evidence="12">Component of the ubiquinol-cytochrome c oxidoreductase, a multisubunit transmembrane complex that is part of the mitochondrial electron transport chain which drives oxidative phosphorylation. The complex plays an important role in the uptake of multiple carbon sources present in different host niches.</text>
</comment>
<comment type="caution">
    <text evidence="13">The sequence shown here is derived from an EMBL/GenBank/DDBJ whole genome shotgun (WGS) entry which is preliminary data.</text>
</comment>
<dbReference type="Gene3D" id="1.20.5.260">
    <property type="entry name" value="Cytochrome b-c1 complex subunit 9"/>
    <property type="match status" value="1"/>
</dbReference>
<evidence type="ECO:0000256" key="4">
    <source>
        <dbReference type="ARBA" id="ARBA00022660"/>
    </source>
</evidence>
<evidence type="ECO:0000256" key="1">
    <source>
        <dbReference type="ARBA" id="ARBA00004434"/>
    </source>
</evidence>
<keyword evidence="10 12" id="KW-0472">Membrane</keyword>
<keyword evidence="4 12" id="KW-0679">Respiratory chain</keyword>
<dbReference type="InterPro" id="IPR008027">
    <property type="entry name" value="QCR9"/>
</dbReference>
<evidence type="ECO:0000256" key="11">
    <source>
        <dbReference type="ARBA" id="ARBA00044247"/>
    </source>
</evidence>
<dbReference type="GO" id="GO:0045275">
    <property type="term" value="C:respiratory chain complex III"/>
    <property type="evidence" value="ECO:0007669"/>
    <property type="project" value="UniProtKB-UniRule"/>
</dbReference>
<comment type="similarity">
    <text evidence="2 12">Belongs to the UQCR10/QCR9 family.</text>
</comment>
<dbReference type="GO" id="GO:0005743">
    <property type="term" value="C:mitochondrial inner membrane"/>
    <property type="evidence" value="ECO:0007669"/>
    <property type="project" value="UniProtKB-SubCell"/>
</dbReference>
<evidence type="ECO:0000256" key="9">
    <source>
        <dbReference type="ARBA" id="ARBA00023128"/>
    </source>
</evidence>
<dbReference type="Pfam" id="PF05365">
    <property type="entry name" value="UCR_UQCRX_QCR9"/>
    <property type="match status" value="1"/>
</dbReference>
<evidence type="ECO:0000313" key="14">
    <source>
        <dbReference type="Proteomes" id="UP000245699"/>
    </source>
</evidence>
<keyword evidence="6 12" id="KW-0999">Mitochondrion inner membrane</keyword>
<dbReference type="AlphaFoldDB" id="A0A2T9YXA5"/>
<organism evidence="13 14">
    <name type="scientific">Furculomyces boomerangus</name>
    <dbReference type="NCBI Taxonomy" id="61424"/>
    <lineage>
        <taxon>Eukaryota</taxon>
        <taxon>Fungi</taxon>
        <taxon>Fungi incertae sedis</taxon>
        <taxon>Zoopagomycota</taxon>
        <taxon>Kickxellomycotina</taxon>
        <taxon>Harpellomycetes</taxon>
        <taxon>Harpellales</taxon>
        <taxon>Harpellaceae</taxon>
        <taxon>Furculomyces</taxon>
    </lineage>
</organism>
<keyword evidence="7 12" id="KW-0249">Electron transport</keyword>
<evidence type="ECO:0000256" key="12">
    <source>
        <dbReference type="RuleBase" id="RU368056"/>
    </source>
</evidence>
<dbReference type="OrthoDB" id="275534at2759"/>
<dbReference type="InterPro" id="IPR036656">
    <property type="entry name" value="QCR9_sf"/>
</dbReference>
<evidence type="ECO:0000313" key="13">
    <source>
        <dbReference type="EMBL" id="PVU96926.1"/>
    </source>
</evidence>
<dbReference type="STRING" id="61424.A0A2T9YXA5"/>
<evidence type="ECO:0000256" key="2">
    <source>
        <dbReference type="ARBA" id="ARBA00007856"/>
    </source>
</evidence>
<keyword evidence="5 12" id="KW-0812">Transmembrane</keyword>